<dbReference type="FunFam" id="3.30.310.40:FF:000001">
    <property type="entry name" value="N-glycosylase/DNA lyase isoform X2"/>
    <property type="match status" value="1"/>
</dbReference>
<dbReference type="GO" id="GO:0005634">
    <property type="term" value="C:nucleus"/>
    <property type="evidence" value="ECO:0007669"/>
    <property type="project" value="TreeGrafter"/>
</dbReference>
<keyword evidence="5" id="KW-0326">Glycosidase</keyword>
<dbReference type="Proteomes" id="UP000694392">
    <property type="component" value="Unplaced"/>
</dbReference>
<evidence type="ECO:0000256" key="3">
    <source>
        <dbReference type="ARBA" id="ARBA00023204"/>
    </source>
</evidence>
<evidence type="ECO:0000313" key="8">
    <source>
        <dbReference type="Proteomes" id="UP000694392"/>
    </source>
</evidence>
<feature type="domain" description="8-oxoguanine DNA glycosylase N-terminal" evidence="6">
    <location>
        <begin position="28"/>
        <end position="129"/>
    </location>
</feature>
<evidence type="ECO:0000256" key="2">
    <source>
        <dbReference type="ARBA" id="ARBA00022801"/>
    </source>
</evidence>
<dbReference type="AlphaFoldDB" id="A0A8D0GVN9"/>
<keyword evidence="8" id="KW-1185">Reference proteome</keyword>
<dbReference type="Ensembl" id="ENSSPUT00000011437.1">
    <property type="protein sequence ID" value="ENSSPUP00000010720.1"/>
    <property type="gene ID" value="ENSSPUG00000008260.1"/>
</dbReference>
<evidence type="ECO:0000259" key="6">
    <source>
        <dbReference type="Pfam" id="PF07934"/>
    </source>
</evidence>
<dbReference type="SUPFAM" id="SSF55945">
    <property type="entry name" value="TATA-box binding protein-like"/>
    <property type="match status" value="1"/>
</dbReference>
<sequence length="157" mass="17862">LLFHPLIDHRFLGSRPAPLADTAPWRALPCPRRELRLDLVLRCGQSFRWQESRPGYWSGVLAGRVWTLTQREEQLWFTLAPGPAEPWPGWEQAAGADTPQQILQDYFQLHVGLAELYQGWGDADPHFRHVGRCLWTPTCGRSPGGTMGRRWARAPGV</sequence>
<dbReference type="GeneTree" id="ENSGT00640000091554"/>
<dbReference type="GO" id="GO:0016829">
    <property type="term" value="F:lyase activity"/>
    <property type="evidence" value="ECO:0007669"/>
    <property type="project" value="UniProtKB-KW"/>
</dbReference>
<keyword evidence="1" id="KW-0227">DNA damage</keyword>
<dbReference type="InterPro" id="IPR052054">
    <property type="entry name" value="Oxidative_DNA_repair_enzyme"/>
</dbReference>
<reference evidence="7" key="1">
    <citation type="submission" date="2025-08" db="UniProtKB">
        <authorList>
            <consortium name="Ensembl"/>
        </authorList>
    </citation>
    <scope>IDENTIFICATION</scope>
</reference>
<dbReference type="GO" id="GO:0006285">
    <property type="term" value="P:base-excision repair, AP site formation"/>
    <property type="evidence" value="ECO:0007669"/>
    <property type="project" value="TreeGrafter"/>
</dbReference>
<name>A0A8D0GVN9_SPHPU</name>
<protein>
    <recommendedName>
        <fullName evidence="6">8-oxoguanine DNA glycosylase N-terminal domain-containing protein</fullName>
    </recommendedName>
</protein>
<dbReference type="GO" id="GO:0034039">
    <property type="term" value="F:8-oxo-7,8-dihydroguanine DNA N-glycosylase activity"/>
    <property type="evidence" value="ECO:0007669"/>
    <property type="project" value="TreeGrafter"/>
</dbReference>
<evidence type="ECO:0000256" key="4">
    <source>
        <dbReference type="ARBA" id="ARBA00023239"/>
    </source>
</evidence>
<dbReference type="OMA" id="PLIDHRF"/>
<dbReference type="Gene3D" id="3.30.310.40">
    <property type="match status" value="1"/>
</dbReference>
<dbReference type="PANTHER" id="PTHR10242">
    <property type="entry name" value="8-OXOGUANINE DNA GLYCOSYLASE"/>
    <property type="match status" value="1"/>
</dbReference>
<dbReference type="GO" id="GO:0003684">
    <property type="term" value="F:damaged DNA binding"/>
    <property type="evidence" value="ECO:0007669"/>
    <property type="project" value="InterPro"/>
</dbReference>
<keyword evidence="2" id="KW-0378">Hydrolase</keyword>
<dbReference type="GO" id="GO:0006289">
    <property type="term" value="P:nucleotide-excision repair"/>
    <property type="evidence" value="ECO:0007669"/>
    <property type="project" value="InterPro"/>
</dbReference>
<keyword evidence="3" id="KW-0234">DNA repair</keyword>
<accession>A0A8D0GVN9</accession>
<proteinExistence type="predicted"/>
<keyword evidence="4" id="KW-0456">Lyase</keyword>
<evidence type="ECO:0000313" key="7">
    <source>
        <dbReference type="Ensembl" id="ENSSPUP00000010720.1"/>
    </source>
</evidence>
<evidence type="ECO:0000256" key="1">
    <source>
        <dbReference type="ARBA" id="ARBA00022763"/>
    </source>
</evidence>
<organism evidence="7 8">
    <name type="scientific">Sphenodon punctatus</name>
    <name type="common">Tuatara</name>
    <name type="synonym">Hatteria punctata</name>
    <dbReference type="NCBI Taxonomy" id="8508"/>
    <lineage>
        <taxon>Eukaryota</taxon>
        <taxon>Metazoa</taxon>
        <taxon>Chordata</taxon>
        <taxon>Craniata</taxon>
        <taxon>Vertebrata</taxon>
        <taxon>Euteleostomi</taxon>
        <taxon>Lepidosauria</taxon>
        <taxon>Sphenodontia</taxon>
        <taxon>Sphenodontidae</taxon>
        <taxon>Sphenodon</taxon>
    </lineage>
</organism>
<evidence type="ECO:0000256" key="5">
    <source>
        <dbReference type="ARBA" id="ARBA00023295"/>
    </source>
</evidence>
<dbReference type="PANTHER" id="PTHR10242:SF2">
    <property type="entry name" value="N-GLYCOSYLASE_DNA LYASE"/>
    <property type="match status" value="1"/>
</dbReference>
<reference evidence="7" key="2">
    <citation type="submission" date="2025-09" db="UniProtKB">
        <authorList>
            <consortium name="Ensembl"/>
        </authorList>
    </citation>
    <scope>IDENTIFICATION</scope>
</reference>
<dbReference type="InterPro" id="IPR012904">
    <property type="entry name" value="OGG_N"/>
</dbReference>
<dbReference type="Pfam" id="PF07934">
    <property type="entry name" value="OGG_N"/>
    <property type="match status" value="1"/>
</dbReference>